<comment type="caution">
    <text evidence="2">The sequence shown here is derived from an EMBL/GenBank/DDBJ whole genome shotgun (WGS) entry which is preliminary data.</text>
</comment>
<keyword evidence="1" id="KW-0812">Transmembrane</keyword>
<evidence type="ECO:0000256" key="1">
    <source>
        <dbReference type="SAM" id="Phobius"/>
    </source>
</evidence>
<keyword evidence="1" id="KW-1133">Transmembrane helix</keyword>
<dbReference type="EMBL" id="JACSIT010000037">
    <property type="protein sequence ID" value="MBC6992727.1"/>
    <property type="molecule type" value="Genomic_DNA"/>
</dbReference>
<evidence type="ECO:0000313" key="2">
    <source>
        <dbReference type="EMBL" id="MBC6992727.1"/>
    </source>
</evidence>
<feature type="transmembrane region" description="Helical" evidence="1">
    <location>
        <begin position="59"/>
        <end position="77"/>
    </location>
</feature>
<proteinExistence type="predicted"/>
<organism evidence="2 3">
    <name type="scientific">Neolewinella lacunae</name>
    <dbReference type="NCBI Taxonomy" id="1517758"/>
    <lineage>
        <taxon>Bacteria</taxon>
        <taxon>Pseudomonadati</taxon>
        <taxon>Bacteroidota</taxon>
        <taxon>Saprospiria</taxon>
        <taxon>Saprospirales</taxon>
        <taxon>Lewinellaceae</taxon>
        <taxon>Neolewinella</taxon>
    </lineage>
</organism>
<dbReference type="RefSeq" id="WP_187464866.1">
    <property type="nucleotide sequence ID" value="NZ_JACSIT010000037.1"/>
</dbReference>
<gene>
    <name evidence="2" type="ORF">H9S92_01000</name>
</gene>
<protein>
    <submittedName>
        <fullName evidence="2">Uncharacterized protein</fullName>
    </submittedName>
</protein>
<keyword evidence="1" id="KW-0472">Membrane</keyword>
<evidence type="ECO:0000313" key="3">
    <source>
        <dbReference type="Proteomes" id="UP000650081"/>
    </source>
</evidence>
<dbReference type="AlphaFoldDB" id="A0A923TBL3"/>
<dbReference type="Proteomes" id="UP000650081">
    <property type="component" value="Unassembled WGS sequence"/>
</dbReference>
<keyword evidence="3" id="KW-1185">Reference proteome</keyword>
<sequence>MFEIIGILVVELLAILLSEWIFGGLFNFIQGVGLRIYSLFDGTGKISIAELRVKHDDKILPWFLGFLVFGTTIYLLLTSLL</sequence>
<feature type="transmembrane region" description="Helical" evidence="1">
    <location>
        <begin position="7"/>
        <end position="29"/>
    </location>
</feature>
<reference evidence="2" key="1">
    <citation type="submission" date="2020-08" db="EMBL/GenBank/DDBJ databases">
        <title>Lewinella bacteria from marine environments.</title>
        <authorList>
            <person name="Zhong Y."/>
        </authorList>
    </citation>
    <scope>NUCLEOTIDE SEQUENCE</scope>
    <source>
        <strain evidence="2">KCTC 42187</strain>
    </source>
</reference>
<accession>A0A923TBL3</accession>
<name>A0A923TBL3_9BACT</name>